<organism evidence="1 2">
    <name type="scientific">Umezawaea endophytica</name>
    <dbReference type="NCBI Taxonomy" id="1654476"/>
    <lineage>
        <taxon>Bacteria</taxon>
        <taxon>Bacillati</taxon>
        <taxon>Actinomycetota</taxon>
        <taxon>Actinomycetes</taxon>
        <taxon>Pseudonocardiales</taxon>
        <taxon>Pseudonocardiaceae</taxon>
        <taxon>Umezawaea</taxon>
    </lineage>
</organism>
<gene>
    <name evidence="1" type="ORF">NZH93_19820</name>
</gene>
<dbReference type="EMBL" id="JANYMP010000009">
    <property type="protein sequence ID" value="MCS7479115.1"/>
    <property type="molecule type" value="Genomic_DNA"/>
</dbReference>
<dbReference type="AlphaFoldDB" id="A0A9X3AH82"/>
<keyword evidence="2" id="KW-1185">Reference proteome</keyword>
<protein>
    <submittedName>
        <fullName evidence="1">Uncharacterized protein</fullName>
    </submittedName>
</protein>
<proteinExistence type="predicted"/>
<sequence>MRENIDGGPSKLVLKYGSGRHITEHDILVVHLRAAKRIEDLQDDARVLCSTYTSGVAITVEYRQDNLLPEVYESLADLFAGSTVVIKLRRSYAVSVNDGLCLEVWIQEVRSPGAPTAETLATRDLLRDATPVNTLLAACRDARVQPNGRVLPVAASMRTDFLAICASIAKGIQGGQPKKLGSDSGNPGAVTHFLISEGLYVKLVSTLEGKA</sequence>
<comment type="caution">
    <text evidence="1">The sequence shown here is derived from an EMBL/GenBank/DDBJ whole genome shotgun (WGS) entry which is preliminary data.</text>
</comment>
<evidence type="ECO:0000313" key="1">
    <source>
        <dbReference type="EMBL" id="MCS7479115.1"/>
    </source>
</evidence>
<accession>A0A9X3AH82</accession>
<evidence type="ECO:0000313" key="2">
    <source>
        <dbReference type="Proteomes" id="UP001141259"/>
    </source>
</evidence>
<dbReference type="Proteomes" id="UP001141259">
    <property type="component" value="Unassembled WGS sequence"/>
</dbReference>
<reference evidence="1" key="1">
    <citation type="submission" date="2022-08" db="EMBL/GenBank/DDBJ databases">
        <authorList>
            <person name="Tistechok S."/>
            <person name="Samborskyy M."/>
            <person name="Roman I."/>
        </authorList>
    </citation>
    <scope>NUCLEOTIDE SEQUENCE</scope>
    <source>
        <strain evidence="1">DSM 103496</strain>
    </source>
</reference>
<name>A0A9X3AH82_9PSEU</name>
<dbReference type="RefSeq" id="WP_259624622.1">
    <property type="nucleotide sequence ID" value="NZ_JANYMP010000009.1"/>
</dbReference>